<dbReference type="Proteomes" id="UP000029227">
    <property type="component" value="Unassembled WGS sequence"/>
</dbReference>
<sequence>MTQAPPHLPLPSCLRHYFEAVLSLPPLLHSTHDTAPIADQLAERISARRRDP</sequence>
<dbReference type="EMBL" id="BBMN01000007">
    <property type="protein sequence ID" value="GAL05453.1"/>
    <property type="molecule type" value="Genomic_DNA"/>
</dbReference>
<organism evidence="1 2">
    <name type="scientific">Photobacterium aphoticum</name>
    <dbReference type="NCBI Taxonomy" id="754436"/>
    <lineage>
        <taxon>Bacteria</taxon>
        <taxon>Pseudomonadati</taxon>
        <taxon>Pseudomonadota</taxon>
        <taxon>Gammaproteobacteria</taxon>
        <taxon>Vibrionales</taxon>
        <taxon>Vibrionaceae</taxon>
        <taxon>Photobacterium</taxon>
    </lineage>
</organism>
<accession>A0A090QT67</accession>
<gene>
    <name evidence="1" type="ORF">JCM19237_543</name>
</gene>
<protein>
    <submittedName>
        <fullName evidence="1">Uncharacterized protein</fullName>
    </submittedName>
</protein>
<evidence type="ECO:0000313" key="1">
    <source>
        <dbReference type="EMBL" id="GAL05453.1"/>
    </source>
</evidence>
<dbReference type="STRING" id="754436.JCM19237_543"/>
<reference evidence="1 2" key="1">
    <citation type="journal article" date="2014" name="Genome Announc.">
        <title>Draft Genome Sequences of Two Vibrionaceae Species, Vibrio ponticus C121 and Photobacterium aphoticum C119, Isolated as Coral Reef Microbiota.</title>
        <authorList>
            <person name="Al-saari N."/>
            <person name="Meirelles P.M."/>
            <person name="Mino S."/>
            <person name="Suda W."/>
            <person name="Oshima K."/>
            <person name="Hattori M."/>
            <person name="Ohkuma M."/>
            <person name="Thompson F.L."/>
            <person name="Gomez-Gil B."/>
            <person name="Sawabe T."/>
            <person name="Sawabe T."/>
        </authorList>
    </citation>
    <scope>NUCLEOTIDE SEQUENCE [LARGE SCALE GENOMIC DNA]</scope>
    <source>
        <strain evidence="1 2">JCM 19237</strain>
    </source>
</reference>
<proteinExistence type="predicted"/>
<evidence type="ECO:0000313" key="2">
    <source>
        <dbReference type="Proteomes" id="UP000029227"/>
    </source>
</evidence>
<comment type="caution">
    <text evidence="1">The sequence shown here is derived from an EMBL/GenBank/DDBJ whole genome shotgun (WGS) entry which is preliminary data.</text>
</comment>
<dbReference type="AlphaFoldDB" id="A0A090QT67"/>
<name>A0A090QT67_9GAMM</name>